<reference evidence="3" key="1">
    <citation type="submission" date="2009-08" db="EMBL/GenBank/DDBJ databases">
        <title>Annotation of Salpingoeca rosetta.</title>
        <authorList>
            <consortium name="The Broad Institute Genome Sequencing Platform"/>
            <person name="Russ C."/>
            <person name="Cuomo C."/>
            <person name="Burger G."/>
            <person name="Gray M.W."/>
            <person name="Holland P.W.H."/>
            <person name="King N."/>
            <person name="Lang F.B.F."/>
            <person name="Roger A.J."/>
            <person name="Ruiz-Trillo I."/>
            <person name="Young S.K."/>
            <person name="Zeng Q."/>
            <person name="Gargeya S."/>
            <person name="Alvarado L."/>
            <person name="Berlin A."/>
            <person name="Chapman S.B."/>
            <person name="Chen Z."/>
            <person name="Freedman E."/>
            <person name="Gellesch M."/>
            <person name="Goldberg J."/>
            <person name="Griggs A."/>
            <person name="Gujja S."/>
            <person name="Heilman E."/>
            <person name="Heiman D."/>
            <person name="Howarth C."/>
            <person name="Mehta T."/>
            <person name="Neiman D."/>
            <person name="Pearson M."/>
            <person name="Roberts A."/>
            <person name="Saif S."/>
            <person name="Shea T."/>
            <person name="Shenoy N."/>
            <person name="Sisk P."/>
            <person name="Stolte C."/>
            <person name="Sykes S."/>
            <person name="White J."/>
            <person name="Yandava C."/>
            <person name="Haas B."/>
            <person name="Nusbaum C."/>
            <person name="Birren B."/>
        </authorList>
    </citation>
    <scope>NUCLEOTIDE SEQUENCE [LARGE SCALE GENOMIC DNA]</scope>
    <source>
        <strain evidence="3">ATCC 50818</strain>
    </source>
</reference>
<dbReference type="PANTHER" id="PTHR45669">
    <property type="entry name" value="GLUTAREDOXIN DOMAIN-CONTAINING CYSTEINE-RICH PROTEIN CG12206-RELATED"/>
    <property type="match status" value="1"/>
</dbReference>
<name>F2TZ37_SALR5</name>
<feature type="region of interest" description="Disordered" evidence="1">
    <location>
        <begin position="228"/>
        <end position="261"/>
    </location>
</feature>
<dbReference type="STRING" id="946362.F2TZ37"/>
<accession>F2TZ37</accession>
<keyword evidence="4" id="KW-1185">Reference proteome</keyword>
<gene>
    <name evidence="3" type="ORF">PTSG_01839</name>
</gene>
<dbReference type="AlphaFoldDB" id="F2TZ37"/>
<dbReference type="Gene3D" id="3.40.30.10">
    <property type="entry name" value="Glutaredoxin"/>
    <property type="match status" value="1"/>
</dbReference>
<dbReference type="InterPro" id="IPR036249">
    <property type="entry name" value="Thioredoxin-like_sf"/>
</dbReference>
<protein>
    <recommendedName>
        <fullName evidence="2">Glutaredoxin domain-containing protein</fullName>
    </recommendedName>
</protein>
<dbReference type="GeneID" id="16078411"/>
<dbReference type="PANTHER" id="PTHR45669:SF22">
    <property type="entry name" value="GLUTAREDOXIN DOMAIN-CONTAINING CYSTEINE-RICH PROTEIN CG12206-RELATED"/>
    <property type="match status" value="1"/>
</dbReference>
<evidence type="ECO:0000259" key="2">
    <source>
        <dbReference type="Pfam" id="PF00462"/>
    </source>
</evidence>
<dbReference type="KEGG" id="sre:PTSG_01839"/>
<dbReference type="RefSeq" id="XP_004997817.1">
    <property type="nucleotide sequence ID" value="XM_004997760.1"/>
</dbReference>
<dbReference type="PROSITE" id="PS51354">
    <property type="entry name" value="GLUTAREDOXIN_2"/>
    <property type="match status" value="1"/>
</dbReference>
<evidence type="ECO:0000256" key="1">
    <source>
        <dbReference type="SAM" id="MobiDB-lite"/>
    </source>
</evidence>
<feature type="domain" description="Glutaredoxin" evidence="2">
    <location>
        <begin position="301"/>
        <end position="353"/>
    </location>
</feature>
<dbReference type="Proteomes" id="UP000007799">
    <property type="component" value="Unassembled WGS sequence"/>
</dbReference>
<dbReference type="SUPFAM" id="SSF52833">
    <property type="entry name" value="Thioredoxin-like"/>
    <property type="match status" value="1"/>
</dbReference>
<feature type="compositionally biased region" description="Basic and acidic residues" evidence="1">
    <location>
        <begin position="187"/>
        <end position="199"/>
    </location>
</feature>
<feature type="region of interest" description="Disordered" evidence="1">
    <location>
        <begin position="152"/>
        <end position="203"/>
    </location>
</feature>
<dbReference type="OrthoDB" id="418495at2759"/>
<dbReference type="InParanoid" id="F2TZ37"/>
<evidence type="ECO:0000313" key="4">
    <source>
        <dbReference type="Proteomes" id="UP000007799"/>
    </source>
</evidence>
<feature type="compositionally biased region" description="Low complexity" evidence="1">
    <location>
        <begin position="171"/>
        <end position="183"/>
    </location>
</feature>
<dbReference type="InterPro" id="IPR002109">
    <property type="entry name" value="Glutaredoxin"/>
</dbReference>
<sequence>MRSMRYDARAVARSLLLNDVDRAWLAEDLVCVRFDQGRYAGQCQWMQRTKVYLDAPVLTAEEGMRLPADTPVIALHPNYTPMWSATLSTDRSADKVYLNFYDGDDAYQTWDNVVLPRHPSHDTWEAQPGCWACKDIHAGRYIHGNMIAYHRGGEPVPGVSDQDDPSTAAPQQQQQQRQQRQQQVESSPKHSDAKPEIRARSGTLMGRVGMVRLNVARFVRNCSTASGADLHAQPAGTREGGTSAGVVRGSSGGRGGGVEGDDDAVLLRRRLAEEEAAAAELDGGKIVVYTSGVVARAEERETCARVLALLRDGEHVEVEERDVAASAAFARELLARCGVCCSVPQVFVNGRHIGNGATLDAMAQTGKLQTLLSTIPRTA</sequence>
<dbReference type="Pfam" id="PF00462">
    <property type="entry name" value="Glutaredoxin"/>
    <property type="match status" value="1"/>
</dbReference>
<proteinExistence type="predicted"/>
<evidence type="ECO:0000313" key="3">
    <source>
        <dbReference type="EMBL" id="EGD78861.1"/>
    </source>
</evidence>
<organism evidence="4">
    <name type="scientific">Salpingoeca rosetta (strain ATCC 50818 / BSB-021)</name>
    <dbReference type="NCBI Taxonomy" id="946362"/>
    <lineage>
        <taxon>Eukaryota</taxon>
        <taxon>Choanoflagellata</taxon>
        <taxon>Craspedida</taxon>
        <taxon>Salpingoecidae</taxon>
        <taxon>Salpingoeca</taxon>
    </lineage>
</organism>
<dbReference type="EMBL" id="GL832957">
    <property type="protein sequence ID" value="EGD78861.1"/>
    <property type="molecule type" value="Genomic_DNA"/>
</dbReference>